<keyword evidence="3" id="KW-1185">Reference proteome</keyword>
<evidence type="ECO:0000256" key="1">
    <source>
        <dbReference type="SAM" id="MobiDB-lite"/>
    </source>
</evidence>
<reference evidence="2 3" key="1">
    <citation type="submission" date="2015-10" db="EMBL/GenBank/DDBJ databases">
        <title>Transcriptomic analysis of a linuron degrading triple-species bacterial consortium.</title>
        <authorList>
            <person name="Albers P."/>
        </authorList>
    </citation>
    <scope>NUCLEOTIDE SEQUENCE [LARGE SCALE GENOMIC DNA]</scope>
    <source>
        <strain evidence="2 3">WDL6</strain>
    </source>
</reference>
<name>A0A120CW86_HYPSL</name>
<dbReference type="EMBL" id="LMTR01000051">
    <property type="protein sequence ID" value="KWT68997.1"/>
    <property type="molecule type" value="Genomic_DNA"/>
</dbReference>
<feature type="region of interest" description="Disordered" evidence="1">
    <location>
        <begin position="142"/>
        <end position="254"/>
    </location>
</feature>
<organism evidence="2 3">
    <name type="scientific">Hyphomicrobium sulfonivorans</name>
    <dbReference type="NCBI Taxonomy" id="121290"/>
    <lineage>
        <taxon>Bacteria</taxon>
        <taxon>Pseudomonadati</taxon>
        <taxon>Pseudomonadota</taxon>
        <taxon>Alphaproteobacteria</taxon>
        <taxon>Hyphomicrobiales</taxon>
        <taxon>Hyphomicrobiaceae</taxon>
        <taxon>Hyphomicrobium</taxon>
    </lineage>
</organism>
<dbReference type="RefSeq" id="WP_068461597.1">
    <property type="nucleotide sequence ID" value="NZ_LMTR01000051.1"/>
</dbReference>
<protein>
    <submittedName>
        <fullName evidence="2">Uncharacterized protein</fullName>
    </submittedName>
</protein>
<feature type="compositionally biased region" description="Basic and acidic residues" evidence="1">
    <location>
        <begin position="216"/>
        <end position="229"/>
    </location>
</feature>
<dbReference type="AlphaFoldDB" id="A0A120CW86"/>
<dbReference type="STRING" id="121290.APY04_1734"/>
<feature type="region of interest" description="Disordered" evidence="1">
    <location>
        <begin position="323"/>
        <end position="397"/>
    </location>
</feature>
<proteinExistence type="predicted"/>
<evidence type="ECO:0000313" key="2">
    <source>
        <dbReference type="EMBL" id="KWT68997.1"/>
    </source>
</evidence>
<accession>A0A120CW86</accession>
<evidence type="ECO:0000313" key="3">
    <source>
        <dbReference type="Proteomes" id="UP000059074"/>
    </source>
</evidence>
<feature type="compositionally biased region" description="Polar residues" evidence="1">
    <location>
        <begin position="143"/>
        <end position="159"/>
    </location>
</feature>
<dbReference type="PATRIC" id="fig|121290.4.peg.685"/>
<comment type="caution">
    <text evidence="2">The sequence shown here is derived from an EMBL/GenBank/DDBJ whole genome shotgun (WGS) entry which is preliminary data.</text>
</comment>
<feature type="compositionally biased region" description="Low complexity" evidence="1">
    <location>
        <begin position="169"/>
        <end position="178"/>
    </location>
</feature>
<dbReference type="Proteomes" id="UP000059074">
    <property type="component" value="Unassembled WGS sequence"/>
</dbReference>
<sequence length="397" mass="41504">MRPGEWIKPSLLALVILVAGDAPLVATPLDKAACSALVSELETLVSTGLRDDIERGPEWAKKNLPDERVRSALRLLEIEDQIEFRCHKRYWPARPEQTAIPLPQRAPASIRPRIAQPAEKPLSPPNIGAENTATDNLIAPQPATAQPASDQDGQKSAEQGPSAQPPAPATLSAATDAAIKVPAHAPELAPLVSAPEAESNKHDKAKKSTLPPESLAADRAKKLAARDDDTPLTVNTIDADAGQLPEAASKPTEARAVRGFKPAAVKVPAAKPAQLARLVVADDPFIEVPSLLGSNVEAIGTGPGAAPKPQKIKPESVAVEPHDAPLAARSGPDKVELPVTKPAAPTRPTAGVVPAPDAQSEAATGAAKAKQPRRRSAGRGYVSPDEVSPYALPGMRF</sequence>
<dbReference type="OrthoDB" id="8451871at2"/>
<gene>
    <name evidence="2" type="ORF">APY04_1734</name>
</gene>